<reference evidence="4" key="1">
    <citation type="journal article" date="2019" name="Int. J. Syst. Evol. Microbiol.">
        <title>The Global Catalogue of Microorganisms (GCM) 10K type strain sequencing project: providing services to taxonomists for standard genome sequencing and annotation.</title>
        <authorList>
            <consortium name="The Broad Institute Genomics Platform"/>
            <consortium name="The Broad Institute Genome Sequencing Center for Infectious Disease"/>
            <person name="Wu L."/>
            <person name="Ma J."/>
        </authorList>
    </citation>
    <scope>NUCLEOTIDE SEQUENCE [LARGE SCALE GENOMIC DNA]</scope>
    <source>
        <strain evidence="4">JCM 18961</strain>
    </source>
</reference>
<evidence type="ECO:0000259" key="2">
    <source>
        <dbReference type="Pfam" id="PF09362"/>
    </source>
</evidence>
<evidence type="ECO:0000313" key="3">
    <source>
        <dbReference type="EMBL" id="GAA4723002.1"/>
    </source>
</evidence>
<feature type="chain" id="PRO_5046298541" evidence="1">
    <location>
        <begin position="29"/>
        <end position="293"/>
    </location>
</feature>
<name>A0ABP8YAE4_9MICO</name>
<accession>A0ABP8YAE4</accession>
<keyword evidence="4" id="KW-1185">Reference proteome</keyword>
<evidence type="ECO:0000313" key="4">
    <source>
        <dbReference type="Proteomes" id="UP001500556"/>
    </source>
</evidence>
<organism evidence="3 4">
    <name type="scientific">Pedococcus ginsenosidimutans</name>
    <dbReference type="NCBI Taxonomy" id="490570"/>
    <lineage>
        <taxon>Bacteria</taxon>
        <taxon>Bacillati</taxon>
        <taxon>Actinomycetota</taxon>
        <taxon>Actinomycetes</taxon>
        <taxon>Micrococcales</taxon>
        <taxon>Intrasporangiaceae</taxon>
        <taxon>Pedococcus</taxon>
    </lineage>
</organism>
<evidence type="ECO:0000256" key="1">
    <source>
        <dbReference type="SAM" id="SignalP"/>
    </source>
</evidence>
<comment type="caution">
    <text evidence="3">The sequence shown here is derived from an EMBL/GenBank/DDBJ whole genome shotgun (WGS) entry which is preliminary data.</text>
</comment>
<dbReference type="InterPro" id="IPR018535">
    <property type="entry name" value="DUF1996"/>
</dbReference>
<feature type="domain" description="DUF1996" evidence="2">
    <location>
        <begin position="44"/>
        <end position="270"/>
    </location>
</feature>
<dbReference type="EMBL" id="BAABLO010000009">
    <property type="protein sequence ID" value="GAA4723002.1"/>
    <property type="molecule type" value="Genomic_DNA"/>
</dbReference>
<keyword evidence="1" id="KW-0732">Signal</keyword>
<dbReference type="RefSeq" id="WP_345503148.1">
    <property type="nucleotide sequence ID" value="NZ_BAABLO010000009.1"/>
</dbReference>
<dbReference type="PANTHER" id="PTHR43662:SF3">
    <property type="entry name" value="DOMAIN PROTEIN, PUTATIVE (AFU_ORTHOLOGUE AFUA_6G11970)-RELATED"/>
    <property type="match status" value="1"/>
</dbReference>
<dbReference type="Proteomes" id="UP001500556">
    <property type="component" value="Unassembled WGS sequence"/>
</dbReference>
<feature type="signal peptide" evidence="1">
    <location>
        <begin position="1"/>
        <end position="28"/>
    </location>
</feature>
<proteinExistence type="predicted"/>
<protein>
    <submittedName>
        <fullName evidence="3">DUF1996 domain-containing protein</fullName>
    </submittedName>
</protein>
<dbReference type="PANTHER" id="PTHR43662">
    <property type="match status" value="1"/>
</dbReference>
<sequence length="293" mass="31169">MHRRLSAAAVAAALVLTGLVGSASSASALLKVKCKQTTGTAAVDPIVHHNETMAMVHTHQFFGNNGWLAKGNFANYADLVSKGTNCRELADTAGYWTPTLRYTTGTRQTIPVQAFTAYYRPFTGVGGPDSGPGLAFPADTRLVGTKYDWSCGQYMPVAPSTSVPSCLGADGSPGKTLTLHIDFPNCWDGVRPRHYTTTVGNTTDNAHYAYSTKKSGVVSCPAGFPYKMISLRETLQFAYIGAGTDVGLSSDSMAGTYDGRSAHGDFWNTWQQTSLQNLVTACINTPAEANCAL</sequence>
<dbReference type="Pfam" id="PF09362">
    <property type="entry name" value="DUF1996"/>
    <property type="match status" value="1"/>
</dbReference>
<gene>
    <name evidence="3" type="ORF">GCM10025782_21150</name>
</gene>